<feature type="region of interest" description="Disordered" evidence="1">
    <location>
        <begin position="170"/>
        <end position="194"/>
    </location>
</feature>
<dbReference type="Proteomes" id="UP001075354">
    <property type="component" value="Chromosome 9"/>
</dbReference>
<feature type="compositionally biased region" description="Low complexity" evidence="1">
    <location>
        <begin position="263"/>
        <end position="273"/>
    </location>
</feature>
<feature type="region of interest" description="Disordered" evidence="1">
    <location>
        <begin position="47"/>
        <end position="150"/>
    </location>
</feature>
<dbReference type="AlphaFoldDB" id="A0AAV7XF27"/>
<organism evidence="3 4">
    <name type="scientific">Megalurothrips usitatus</name>
    <name type="common">bean blossom thrips</name>
    <dbReference type="NCBI Taxonomy" id="439358"/>
    <lineage>
        <taxon>Eukaryota</taxon>
        <taxon>Metazoa</taxon>
        <taxon>Ecdysozoa</taxon>
        <taxon>Arthropoda</taxon>
        <taxon>Hexapoda</taxon>
        <taxon>Insecta</taxon>
        <taxon>Pterygota</taxon>
        <taxon>Neoptera</taxon>
        <taxon>Paraneoptera</taxon>
        <taxon>Thysanoptera</taxon>
        <taxon>Terebrantia</taxon>
        <taxon>Thripoidea</taxon>
        <taxon>Thripidae</taxon>
        <taxon>Megalurothrips</taxon>
    </lineage>
</organism>
<gene>
    <name evidence="3" type="ORF">ONE63_011106</name>
</gene>
<feature type="compositionally biased region" description="Basic and acidic residues" evidence="1">
    <location>
        <begin position="130"/>
        <end position="142"/>
    </location>
</feature>
<dbReference type="PROSITE" id="PS51457">
    <property type="entry name" value="BEN"/>
    <property type="match status" value="1"/>
</dbReference>
<evidence type="ECO:0000256" key="1">
    <source>
        <dbReference type="SAM" id="MobiDB-lite"/>
    </source>
</evidence>
<evidence type="ECO:0000313" key="3">
    <source>
        <dbReference type="EMBL" id="KAJ1524622.1"/>
    </source>
</evidence>
<accession>A0AAV7XF27</accession>
<reference evidence="3" key="1">
    <citation type="submission" date="2022-12" db="EMBL/GenBank/DDBJ databases">
        <title>Chromosome-level genome assembly of the bean flower thrips Megalurothrips usitatus.</title>
        <authorList>
            <person name="Ma L."/>
            <person name="Liu Q."/>
            <person name="Li H."/>
            <person name="Cai W."/>
        </authorList>
    </citation>
    <scope>NUCLEOTIDE SEQUENCE</scope>
    <source>
        <strain evidence="3">Cailab_2022a</strain>
    </source>
</reference>
<name>A0AAV7XF27_9NEOP</name>
<feature type="domain" description="BEN" evidence="2">
    <location>
        <begin position="321"/>
        <end position="426"/>
    </location>
</feature>
<protein>
    <recommendedName>
        <fullName evidence="2">BEN domain-containing protein</fullName>
    </recommendedName>
</protein>
<keyword evidence="4" id="KW-1185">Reference proteome</keyword>
<dbReference type="Gene3D" id="1.10.10.2590">
    <property type="entry name" value="BEN domain"/>
    <property type="match status" value="1"/>
</dbReference>
<dbReference type="EMBL" id="JAPTSV010000009">
    <property type="protein sequence ID" value="KAJ1524622.1"/>
    <property type="molecule type" value="Genomic_DNA"/>
</dbReference>
<feature type="region of interest" description="Disordered" evidence="1">
    <location>
        <begin position="430"/>
        <end position="468"/>
    </location>
</feature>
<dbReference type="GO" id="GO:0003677">
    <property type="term" value="F:DNA binding"/>
    <property type="evidence" value="ECO:0007669"/>
    <property type="project" value="InterPro"/>
</dbReference>
<feature type="region of interest" description="Disordered" evidence="1">
    <location>
        <begin position="213"/>
        <end position="310"/>
    </location>
</feature>
<feature type="compositionally biased region" description="Acidic residues" evidence="1">
    <location>
        <begin position="183"/>
        <end position="194"/>
    </location>
</feature>
<evidence type="ECO:0000313" key="4">
    <source>
        <dbReference type="Proteomes" id="UP001075354"/>
    </source>
</evidence>
<sequence>MERCHQISPARTWPEHIKHICGSGDGDTRQWNGAHGDHSKMMAVLEQEKRKRKPSCSNTSFHEGRPRKSKVKCQTKLQSASSASVKRSEKDKSKTSSVTKDNIKEVTYKKDRKNLSKKGSNRDTNPFPHVSDKAKNKGDSENKSNPVHSPLAKLFAEEDKIQDLKVGSVEGSFLNEPSPVVTDVDDSESVDEELTEEDLKVLAKVAKRRRIEDIKDLISATSIRATASKEAKSNLIDKSNGKSEQQPESSNEDDSNLEGKEQTSSTKSNSSKSAVCEHQPESSNGDDSNLKGKDQTSSTKSNSSKSALSGEKKKVVLLAEHHNVFVAAKDLKKAKREARSAYGFARCLSRCVFSDEAMDTCSATGRPACGNGSNLVKLRPPLDQDGVDAIFDCVSSRAAKKGWGTVKMTVINKANSDLICERRYNKKLQAMARDNSDDESDESDKADQAGSVASNNLDSDSDSSVGTN</sequence>
<feature type="compositionally biased region" description="Polar residues" evidence="1">
    <location>
        <begin position="75"/>
        <end position="85"/>
    </location>
</feature>
<feature type="compositionally biased region" description="Low complexity" evidence="1">
    <location>
        <begin position="296"/>
        <end position="306"/>
    </location>
</feature>
<evidence type="ECO:0000259" key="2">
    <source>
        <dbReference type="PROSITE" id="PS51457"/>
    </source>
</evidence>
<proteinExistence type="predicted"/>
<dbReference type="InterPro" id="IPR018379">
    <property type="entry name" value="BEN_domain"/>
</dbReference>
<comment type="caution">
    <text evidence="3">The sequence shown here is derived from an EMBL/GenBank/DDBJ whole genome shotgun (WGS) entry which is preliminary data.</text>
</comment>